<keyword evidence="1" id="KW-0479">Metal-binding</keyword>
<evidence type="ECO:0000259" key="4">
    <source>
        <dbReference type="PROSITE" id="PS51379"/>
    </source>
</evidence>
<keyword evidence="3" id="KW-0411">Iron-sulfur</keyword>
<gene>
    <name evidence="5" type="ORF">EBB54_04915</name>
</gene>
<proteinExistence type="predicted"/>
<dbReference type="InterPro" id="IPR017900">
    <property type="entry name" value="4Fe4S_Fe_S_CS"/>
</dbReference>
<dbReference type="Gene3D" id="3.30.70.20">
    <property type="match status" value="1"/>
</dbReference>
<dbReference type="GO" id="GO:0051536">
    <property type="term" value="F:iron-sulfur cluster binding"/>
    <property type="evidence" value="ECO:0007669"/>
    <property type="project" value="UniProtKB-KW"/>
</dbReference>
<dbReference type="Pfam" id="PF00248">
    <property type="entry name" value="Aldo_ket_red"/>
    <property type="match status" value="1"/>
</dbReference>
<evidence type="ECO:0000313" key="6">
    <source>
        <dbReference type="Proteomes" id="UP000274920"/>
    </source>
</evidence>
<dbReference type="InterPro" id="IPR053135">
    <property type="entry name" value="AKR2_Oxidoreductase"/>
</dbReference>
<comment type="caution">
    <text evidence="5">The sequence shown here is derived from an EMBL/GenBank/DDBJ whole genome shotgun (WGS) entry which is preliminary data.</text>
</comment>
<reference evidence="5" key="1">
    <citation type="submission" date="2018-10" db="EMBL/GenBank/DDBJ databases">
        <title>Schaedlerella arabinophila gen. nov. sp. nov., isolated from the mouse intestinal tract and comparative analysis with the genome of the closely related altered Schaedler flora strain ASF502.</title>
        <authorList>
            <person name="Miyake S."/>
            <person name="Soh M."/>
            <person name="Seedorf H."/>
        </authorList>
    </citation>
    <scope>NUCLEOTIDE SEQUENCE [LARGE SCALE GENOMIC DNA]</scope>
    <source>
        <strain evidence="5">DSM 106076</strain>
    </source>
</reference>
<dbReference type="GO" id="GO:0016491">
    <property type="term" value="F:oxidoreductase activity"/>
    <property type="evidence" value="ECO:0007669"/>
    <property type="project" value="InterPro"/>
</dbReference>
<evidence type="ECO:0000313" key="5">
    <source>
        <dbReference type="EMBL" id="RRK30793.1"/>
    </source>
</evidence>
<dbReference type="InterPro" id="IPR020471">
    <property type="entry name" value="AKR"/>
</dbReference>
<keyword evidence="2" id="KW-0408">Iron</keyword>
<dbReference type="SUPFAM" id="SSF46548">
    <property type="entry name" value="alpha-helical ferredoxin"/>
    <property type="match status" value="1"/>
</dbReference>
<dbReference type="PROSITE" id="PS51379">
    <property type="entry name" value="4FE4S_FER_2"/>
    <property type="match status" value="1"/>
</dbReference>
<organism evidence="5 6">
    <name type="scientific">Schaedlerella arabinosiphila</name>
    <dbReference type="NCBI Taxonomy" id="2044587"/>
    <lineage>
        <taxon>Bacteria</taxon>
        <taxon>Bacillati</taxon>
        <taxon>Bacillota</taxon>
        <taxon>Clostridia</taxon>
        <taxon>Lachnospirales</taxon>
        <taxon>Lachnospiraceae</taxon>
        <taxon>Schaedlerella</taxon>
    </lineage>
</organism>
<sequence>MRYKKFKDTQELSMLGMGAMRLPVVGEDQGNIDYEKAKAVIDKAYQGGINYYDTAYIYHNGKSEEFLGKALAEYPRDSYYVADKFNLQAEPDYKKQFPEQLSRLNMEYIDFYLIHGIQDAWMDQFLECGALRYFDGLKKEGKIKNLGFSFHGSPASMKKLLKIYPWDFVQIQLNYLDWYYGDAKELYDILEEAGIPLIIMEPVRGGKLASLTPEAEAMFKEADSQASIASWAMRFVMSRPQVQVVLSGMSDPGQVEDNLLTFSEKPFLTEDEEELVKKALDAFRSKIAVGCTACHYCTPNCPVGIDIPKVLSLYNDVKLVNEEWRANFADSMPEGKRPEDCIGCGACTEHCPQSLDVPAIMQEMAEIRKKLRQEN</sequence>
<dbReference type="SUPFAM" id="SSF51430">
    <property type="entry name" value="NAD(P)-linked oxidoreductase"/>
    <property type="match status" value="1"/>
</dbReference>
<keyword evidence="6" id="KW-1185">Reference proteome</keyword>
<dbReference type="Proteomes" id="UP000274920">
    <property type="component" value="Unassembled WGS sequence"/>
</dbReference>
<evidence type="ECO:0000256" key="2">
    <source>
        <dbReference type="ARBA" id="ARBA00023004"/>
    </source>
</evidence>
<dbReference type="InterPro" id="IPR023210">
    <property type="entry name" value="NADP_OxRdtase_dom"/>
</dbReference>
<dbReference type="PANTHER" id="PTHR43312:SF2">
    <property type="entry name" value="OXIDOREDUCTASE"/>
    <property type="match status" value="1"/>
</dbReference>
<dbReference type="InterPro" id="IPR036812">
    <property type="entry name" value="NAD(P)_OxRdtase_dom_sf"/>
</dbReference>
<accession>A0A3R8R2L8</accession>
<dbReference type="EMBL" id="RHJS01000002">
    <property type="protein sequence ID" value="RRK30793.1"/>
    <property type="molecule type" value="Genomic_DNA"/>
</dbReference>
<dbReference type="PRINTS" id="PR00069">
    <property type="entry name" value="ALDKETRDTASE"/>
</dbReference>
<feature type="domain" description="4Fe-4S ferredoxin-type" evidence="4">
    <location>
        <begin position="332"/>
        <end position="363"/>
    </location>
</feature>
<dbReference type="RefSeq" id="WP_125126583.1">
    <property type="nucleotide sequence ID" value="NZ_RHJS01000002.1"/>
</dbReference>
<dbReference type="AlphaFoldDB" id="A0A3R8R2L8"/>
<protein>
    <submittedName>
        <fullName evidence="5">Oxidoreductase</fullName>
    </submittedName>
</protein>
<dbReference type="CDD" id="cd19096">
    <property type="entry name" value="AKR_Fe-S_oxidoreductase"/>
    <property type="match status" value="1"/>
</dbReference>
<name>A0A3R8R2L8_9FIRM</name>
<dbReference type="Gene3D" id="3.20.20.100">
    <property type="entry name" value="NADP-dependent oxidoreductase domain"/>
    <property type="match status" value="1"/>
</dbReference>
<evidence type="ECO:0000256" key="3">
    <source>
        <dbReference type="ARBA" id="ARBA00023014"/>
    </source>
</evidence>
<dbReference type="PANTHER" id="PTHR43312">
    <property type="entry name" value="D-THREO-ALDOSE 1-DEHYDROGENASE"/>
    <property type="match status" value="1"/>
</dbReference>
<dbReference type="GO" id="GO:0046872">
    <property type="term" value="F:metal ion binding"/>
    <property type="evidence" value="ECO:0007669"/>
    <property type="project" value="UniProtKB-KW"/>
</dbReference>
<dbReference type="Pfam" id="PF13187">
    <property type="entry name" value="Fer4_9"/>
    <property type="match status" value="1"/>
</dbReference>
<evidence type="ECO:0000256" key="1">
    <source>
        <dbReference type="ARBA" id="ARBA00022723"/>
    </source>
</evidence>
<dbReference type="PROSITE" id="PS00198">
    <property type="entry name" value="4FE4S_FER_1"/>
    <property type="match status" value="2"/>
</dbReference>
<dbReference type="InterPro" id="IPR017896">
    <property type="entry name" value="4Fe4S_Fe-S-bd"/>
</dbReference>